<comment type="subcellular location">
    <subcellularLocation>
        <location evidence="6">Cytoplasm</location>
    </subcellularLocation>
</comment>
<dbReference type="InterPro" id="IPR010994">
    <property type="entry name" value="RuvA_2-like"/>
</dbReference>
<dbReference type="GO" id="GO:0009378">
    <property type="term" value="F:four-way junction helicase activity"/>
    <property type="evidence" value="ECO:0007669"/>
    <property type="project" value="InterPro"/>
</dbReference>
<dbReference type="Gene3D" id="2.40.50.140">
    <property type="entry name" value="Nucleic acid-binding proteins"/>
    <property type="match status" value="1"/>
</dbReference>
<comment type="function">
    <text evidence="6">The RuvA-RuvB-RuvC complex processes Holliday junction (HJ) DNA during genetic recombination and DNA repair, while the RuvA-RuvB complex plays an important role in the rescue of blocked DNA replication forks via replication fork reversal (RFR). RuvA specifically binds to HJ cruciform DNA, conferring on it an open structure. The RuvB hexamer acts as an ATP-dependent pump, pulling dsDNA into and through the RuvAB complex. HJ branch migration allows RuvC to scan DNA until it finds its consensus sequence, where it cleaves and resolves the cruciform DNA.</text>
</comment>
<evidence type="ECO:0000256" key="3">
    <source>
        <dbReference type="ARBA" id="ARBA00023125"/>
    </source>
</evidence>
<keyword evidence="5 6" id="KW-0234">DNA repair</keyword>
<dbReference type="EMBL" id="PCTT01000038">
    <property type="protein sequence ID" value="PIP86955.1"/>
    <property type="molecule type" value="Genomic_DNA"/>
</dbReference>
<feature type="domain" description="Helix-hairpin-helix DNA-binding motif class 1" evidence="7">
    <location>
        <begin position="107"/>
        <end position="126"/>
    </location>
</feature>
<keyword evidence="4 6" id="KW-0233">DNA recombination</keyword>
<dbReference type="Pfam" id="PF07499">
    <property type="entry name" value="RuvA_C"/>
    <property type="match status" value="1"/>
</dbReference>
<evidence type="ECO:0000256" key="6">
    <source>
        <dbReference type="HAMAP-Rule" id="MF_00031"/>
    </source>
</evidence>
<dbReference type="SUPFAM" id="SSF47781">
    <property type="entry name" value="RuvA domain 2-like"/>
    <property type="match status" value="1"/>
</dbReference>
<dbReference type="InterPro" id="IPR036267">
    <property type="entry name" value="RuvA_C_sf"/>
</dbReference>
<dbReference type="Gene3D" id="1.10.150.20">
    <property type="entry name" value="5' to 3' exonuclease, C-terminal subdomain"/>
    <property type="match status" value="1"/>
</dbReference>
<comment type="domain">
    <text evidence="6">Has three domains with a flexible linker between the domains II and III and assumes an 'L' shape. Domain III is highly mobile and contacts RuvB.</text>
</comment>
<evidence type="ECO:0000256" key="1">
    <source>
        <dbReference type="ARBA" id="ARBA00022490"/>
    </source>
</evidence>
<sequence length="189" mass="20462">MIASIEGEIKQKTDKYVVVNVRGVGYKIYTTPVNISGAKVGKSVYMYTHLAVRENSMDLYGFKSIEDLNFFELLIGISGIGPKGALGILTVADVETLTTAVSSGDVSYLTKVSGIGKKSAEKIVLELKDKVSDLNQENKQNMLNEEGGALEALKSLGYKHNDARDILKQVSKDAKTAGDMVREALKKLG</sequence>
<comment type="subunit">
    <text evidence="6">Homotetramer. Forms an RuvA(8)-RuvB(12)-Holliday junction (HJ) complex. HJ DNA is sandwiched between 2 RuvA tetramers; dsDNA enters through RuvA and exits via RuvB. An RuvB hexamer assembles on each DNA strand where it exits the tetramer. Each RuvB hexamer is contacted by two RuvA subunits (via domain III) on 2 adjacent RuvB subunits; this complex drives branch migration. In the full resolvosome a probable DNA-RuvA(4)-RuvB(12)-RuvC(2) complex forms which resolves the HJ.</text>
</comment>
<dbReference type="InterPro" id="IPR000085">
    <property type="entry name" value="RuvA"/>
</dbReference>
<dbReference type="GO" id="GO:0005737">
    <property type="term" value="C:cytoplasm"/>
    <property type="evidence" value="ECO:0007669"/>
    <property type="project" value="UniProtKB-SubCell"/>
</dbReference>
<dbReference type="InterPro" id="IPR011114">
    <property type="entry name" value="RuvA_C"/>
</dbReference>
<name>A0A2H0DXQ1_9BACT</name>
<feature type="region of interest" description="Domain III" evidence="6">
    <location>
        <begin position="148"/>
        <end position="189"/>
    </location>
</feature>
<dbReference type="GO" id="GO:0005524">
    <property type="term" value="F:ATP binding"/>
    <property type="evidence" value="ECO:0007669"/>
    <property type="project" value="InterPro"/>
</dbReference>
<dbReference type="HAMAP" id="MF_00031">
    <property type="entry name" value="DNA_HJ_migration_RuvA"/>
    <property type="match status" value="1"/>
</dbReference>
<dbReference type="InterPro" id="IPR012340">
    <property type="entry name" value="NA-bd_OB-fold"/>
</dbReference>
<dbReference type="Pfam" id="PF01330">
    <property type="entry name" value="RuvA_N"/>
    <property type="match status" value="1"/>
</dbReference>
<dbReference type="AlphaFoldDB" id="A0A2H0DXQ1"/>
<feature type="region of interest" description="Domain II" evidence="6">
    <location>
        <begin position="64"/>
        <end position="141"/>
    </location>
</feature>
<evidence type="ECO:0000259" key="7">
    <source>
        <dbReference type="SMART" id="SM00278"/>
    </source>
</evidence>
<dbReference type="SUPFAM" id="SSF50249">
    <property type="entry name" value="Nucleic acid-binding proteins"/>
    <property type="match status" value="1"/>
</dbReference>
<dbReference type="GO" id="GO:0048476">
    <property type="term" value="C:Holliday junction resolvase complex"/>
    <property type="evidence" value="ECO:0007669"/>
    <property type="project" value="UniProtKB-UniRule"/>
</dbReference>
<keyword evidence="3 6" id="KW-0238">DNA-binding</keyword>
<feature type="domain" description="Helix-hairpin-helix DNA-binding motif class 1" evidence="7">
    <location>
        <begin position="72"/>
        <end position="91"/>
    </location>
</feature>
<gene>
    <name evidence="6 8" type="primary">ruvA</name>
    <name evidence="8" type="ORF">COW81_02910</name>
</gene>
<accession>A0A2H0DXQ1</accession>
<dbReference type="SUPFAM" id="SSF46929">
    <property type="entry name" value="DNA helicase RuvA subunit, C-terminal domain"/>
    <property type="match status" value="1"/>
</dbReference>
<keyword evidence="2 6" id="KW-0227">DNA damage</keyword>
<evidence type="ECO:0000256" key="2">
    <source>
        <dbReference type="ARBA" id="ARBA00022763"/>
    </source>
</evidence>
<comment type="caution">
    <text evidence="8">The sequence shown here is derived from an EMBL/GenBank/DDBJ whole genome shotgun (WGS) entry which is preliminary data.</text>
</comment>
<comment type="caution">
    <text evidence="6">Lacks conserved residue(s) required for the propagation of feature annotation.</text>
</comment>
<organism evidence="8 9">
    <name type="scientific">Candidatus Campbellbacteria bacterium CG22_combo_CG10-13_8_21_14_all_36_13</name>
    <dbReference type="NCBI Taxonomy" id="1974529"/>
    <lineage>
        <taxon>Bacteria</taxon>
        <taxon>Candidatus Campbelliibacteriota</taxon>
    </lineage>
</organism>
<dbReference type="NCBIfam" id="TIGR00084">
    <property type="entry name" value="ruvA"/>
    <property type="match status" value="1"/>
</dbReference>
<reference evidence="8 9" key="1">
    <citation type="submission" date="2017-09" db="EMBL/GenBank/DDBJ databases">
        <title>Depth-based differentiation of microbial function through sediment-hosted aquifers and enrichment of novel symbionts in the deep terrestrial subsurface.</title>
        <authorList>
            <person name="Probst A.J."/>
            <person name="Ladd B."/>
            <person name="Jarett J.K."/>
            <person name="Geller-Mcgrath D.E."/>
            <person name="Sieber C.M."/>
            <person name="Emerson J.B."/>
            <person name="Anantharaman K."/>
            <person name="Thomas B.C."/>
            <person name="Malmstrom R."/>
            <person name="Stieglmeier M."/>
            <person name="Klingl A."/>
            <person name="Woyke T."/>
            <person name="Ryan C.M."/>
            <person name="Banfield J.F."/>
        </authorList>
    </citation>
    <scope>NUCLEOTIDE SEQUENCE [LARGE SCALE GENOMIC DNA]</scope>
    <source>
        <strain evidence="8">CG22_combo_CG10-13_8_21_14_all_36_13</strain>
    </source>
</reference>
<dbReference type="GO" id="GO:0006281">
    <property type="term" value="P:DNA repair"/>
    <property type="evidence" value="ECO:0007669"/>
    <property type="project" value="UniProtKB-UniRule"/>
</dbReference>
<dbReference type="InterPro" id="IPR003583">
    <property type="entry name" value="Hlx-hairpin-Hlx_DNA-bd_motif"/>
</dbReference>
<dbReference type="Pfam" id="PF14520">
    <property type="entry name" value="HHH_5"/>
    <property type="match status" value="1"/>
</dbReference>
<dbReference type="Gene3D" id="1.10.8.10">
    <property type="entry name" value="DNA helicase RuvA subunit, C-terminal domain"/>
    <property type="match status" value="1"/>
</dbReference>
<evidence type="ECO:0000313" key="9">
    <source>
        <dbReference type="Proteomes" id="UP000231143"/>
    </source>
</evidence>
<evidence type="ECO:0000256" key="5">
    <source>
        <dbReference type="ARBA" id="ARBA00023204"/>
    </source>
</evidence>
<dbReference type="GO" id="GO:0009379">
    <property type="term" value="C:Holliday junction helicase complex"/>
    <property type="evidence" value="ECO:0007669"/>
    <property type="project" value="InterPro"/>
</dbReference>
<dbReference type="SMART" id="SM00278">
    <property type="entry name" value="HhH1"/>
    <property type="match status" value="2"/>
</dbReference>
<comment type="similarity">
    <text evidence="6">Belongs to the RuvA family.</text>
</comment>
<keyword evidence="1 6" id="KW-0963">Cytoplasm</keyword>
<proteinExistence type="inferred from homology"/>
<dbReference type="InterPro" id="IPR013849">
    <property type="entry name" value="DNA_helicase_Holl-junc_RuvA_I"/>
</dbReference>
<dbReference type="CDD" id="cd14332">
    <property type="entry name" value="UBA_RuvA_C"/>
    <property type="match status" value="1"/>
</dbReference>
<dbReference type="Proteomes" id="UP000231143">
    <property type="component" value="Unassembled WGS sequence"/>
</dbReference>
<protein>
    <recommendedName>
        <fullName evidence="6">Holliday junction branch migration complex subunit RuvA</fullName>
    </recommendedName>
</protein>
<dbReference type="GO" id="GO:0006310">
    <property type="term" value="P:DNA recombination"/>
    <property type="evidence" value="ECO:0007669"/>
    <property type="project" value="UniProtKB-UniRule"/>
</dbReference>
<dbReference type="GO" id="GO:0000400">
    <property type="term" value="F:four-way junction DNA binding"/>
    <property type="evidence" value="ECO:0007669"/>
    <property type="project" value="UniProtKB-UniRule"/>
</dbReference>
<evidence type="ECO:0000313" key="8">
    <source>
        <dbReference type="EMBL" id="PIP86955.1"/>
    </source>
</evidence>
<evidence type="ECO:0000256" key="4">
    <source>
        <dbReference type="ARBA" id="ARBA00023172"/>
    </source>
</evidence>